<keyword evidence="2" id="KW-0812">Transmembrane</keyword>
<dbReference type="Proteomes" id="UP001212152">
    <property type="component" value="Unassembled WGS sequence"/>
</dbReference>
<dbReference type="EMBL" id="JADGJQ010000005">
    <property type="protein sequence ID" value="KAJ3183795.1"/>
    <property type="molecule type" value="Genomic_DNA"/>
</dbReference>
<accession>A0AAD5TQ58</accession>
<evidence type="ECO:0000313" key="3">
    <source>
        <dbReference type="EMBL" id="KAJ3183795.1"/>
    </source>
</evidence>
<gene>
    <name evidence="3" type="ORF">HDU87_005911</name>
</gene>
<dbReference type="AlphaFoldDB" id="A0AAD5TQ58"/>
<organism evidence="3 4">
    <name type="scientific">Geranomyces variabilis</name>
    <dbReference type="NCBI Taxonomy" id="109894"/>
    <lineage>
        <taxon>Eukaryota</taxon>
        <taxon>Fungi</taxon>
        <taxon>Fungi incertae sedis</taxon>
        <taxon>Chytridiomycota</taxon>
        <taxon>Chytridiomycota incertae sedis</taxon>
        <taxon>Chytridiomycetes</taxon>
        <taxon>Spizellomycetales</taxon>
        <taxon>Powellomycetaceae</taxon>
        <taxon>Geranomyces</taxon>
    </lineage>
</organism>
<feature type="region of interest" description="Disordered" evidence="1">
    <location>
        <begin position="207"/>
        <end position="240"/>
    </location>
</feature>
<sequence length="332" mass="35000">MSATSPAAAVPTTIPGFQLFLDIDTQPGPAFASMWTRIFTGGSLGGGISLLIAIATALLLLVGHLVGASSARKVTAIYRPAPNAANRRSRMAARASVYGARRASAYGGSRRNSAQAGGGSQRTSQYSGNNAKRQSVMFAFNDASGAAAAAAAPTSPHQPGTTKQRSDRHRMSIISVVTSPPELQPRGGRKRAASSLAAHRQSIFSFSGFGKAPHPQSTAAARRAHIRNSSLGGGGGGGGADQRTIQLLEFHPYQSPGTFVVATAEMYYAETASMADDDWWDDGDVWDNVEILEEEYQSDDDDALPPMPERIPLPPLPRVEKLPHMVLDVSSA</sequence>
<feature type="compositionally biased region" description="Gly residues" evidence="1">
    <location>
        <begin position="231"/>
        <end position="240"/>
    </location>
</feature>
<feature type="transmembrane region" description="Helical" evidence="2">
    <location>
        <begin position="44"/>
        <end position="66"/>
    </location>
</feature>
<evidence type="ECO:0000313" key="4">
    <source>
        <dbReference type="Proteomes" id="UP001212152"/>
    </source>
</evidence>
<feature type="region of interest" description="Disordered" evidence="1">
    <location>
        <begin position="296"/>
        <end position="316"/>
    </location>
</feature>
<comment type="caution">
    <text evidence="3">The sequence shown here is derived from an EMBL/GenBank/DDBJ whole genome shotgun (WGS) entry which is preliminary data.</text>
</comment>
<evidence type="ECO:0000256" key="1">
    <source>
        <dbReference type="SAM" id="MobiDB-lite"/>
    </source>
</evidence>
<feature type="region of interest" description="Disordered" evidence="1">
    <location>
        <begin position="104"/>
        <end position="130"/>
    </location>
</feature>
<keyword evidence="4" id="KW-1185">Reference proteome</keyword>
<proteinExistence type="predicted"/>
<feature type="compositionally biased region" description="Polar residues" evidence="1">
    <location>
        <begin position="121"/>
        <end position="130"/>
    </location>
</feature>
<name>A0AAD5TQ58_9FUNG</name>
<keyword evidence="2" id="KW-1133">Transmembrane helix</keyword>
<protein>
    <submittedName>
        <fullName evidence="3">Uncharacterized protein</fullName>
    </submittedName>
</protein>
<evidence type="ECO:0000256" key="2">
    <source>
        <dbReference type="SAM" id="Phobius"/>
    </source>
</evidence>
<keyword evidence="2" id="KW-0472">Membrane</keyword>
<feature type="region of interest" description="Disordered" evidence="1">
    <location>
        <begin position="148"/>
        <end position="169"/>
    </location>
</feature>
<reference evidence="3" key="1">
    <citation type="submission" date="2020-05" db="EMBL/GenBank/DDBJ databases">
        <title>Phylogenomic resolution of chytrid fungi.</title>
        <authorList>
            <person name="Stajich J.E."/>
            <person name="Amses K."/>
            <person name="Simmons R."/>
            <person name="Seto K."/>
            <person name="Myers J."/>
            <person name="Bonds A."/>
            <person name="Quandt C.A."/>
            <person name="Barry K."/>
            <person name="Liu P."/>
            <person name="Grigoriev I."/>
            <person name="Longcore J.E."/>
            <person name="James T.Y."/>
        </authorList>
    </citation>
    <scope>NUCLEOTIDE SEQUENCE</scope>
    <source>
        <strain evidence="3">JEL0379</strain>
    </source>
</reference>
<feature type="compositionally biased region" description="Low complexity" evidence="1">
    <location>
        <begin position="104"/>
        <end position="114"/>
    </location>
</feature>
<feature type="compositionally biased region" description="Pro residues" evidence="1">
    <location>
        <begin position="305"/>
        <end position="316"/>
    </location>
</feature>